<gene>
    <name evidence="1" type="ORF">H4R21_004587</name>
</gene>
<reference evidence="1" key="1">
    <citation type="submission" date="2022-07" db="EMBL/GenBank/DDBJ databases">
        <title>Phylogenomic reconstructions and comparative analyses of Kickxellomycotina fungi.</title>
        <authorList>
            <person name="Reynolds N.K."/>
            <person name="Stajich J.E."/>
            <person name="Barry K."/>
            <person name="Grigoriev I.V."/>
            <person name="Crous P."/>
            <person name="Smith M.E."/>
        </authorList>
    </citation>
    <scope>NUCLEOTIDE SEQUENCE</scope>
    <source>
        <strain evidence="1">BCRC 34780</strain>
    </source>
</reference>
<evidence type="ECO:0000313" key="1">
    <source>
        <dbReference type="EMBL" id="KAJ2796756.1"/>
    </source>
</evidence>
<evidence type="ECO:0000313" key="2">
    <source>
        <dbReference type="Proteomes" id="UP001140087"/>
    </source>
</evidence>
<organism evidence="1 2">
    <name type="scientific">Coemansia helicoidea</name>
    <dbReference type="NCBI Taxonomy" id="1286919"/>
    <lineage>
        <taxon>Eukaryota</taxon>
        <taxon>Fungi</taxon>
        <taxon>Fungi incertae sedis</taxon>
        <taxon>Zoopagomycota</taxon>
        <taxon>Kickxellomycotina</taxon>
        <taxon>Kickxellomycetes</taxon>
        <taxon>Kickxellales</taxon>
        <taxon>Kickxellaceae</taxon>
        <taxon>Coemansia</taxon>
    </lineage>
</organism>
<proteinExistence type="predicted"/>
<dbReference type="Proteomes" id="UP001140087">
    <property type="component" value="Unassembled WGS sequence"/>
</dbReference>
<accession>A0ACC1KY45</accession>
<comment type="caution">
    <text evidence="1">The sequence shown here is derived from an EMBL/GenBank/DDBJ whole genome shotgun (WGS) entry which is preliminary data.</text>
</comment>
<name>A0ACC1KY45_9FUNG</name>
<sequence>MTDQRVLSGIVHLWSYQIARTPAPRTLAGEEIAAAAGAGAGKATDPPTWFQGHIFPSQRGGQQYALLGVPAAHPPPIHGCMVSEHDRPMYYDVYIADYADGALAIAGRAKNVARSGGSGDAVELVLEGGGGAGGPPPQVQELRMSTTRLLSGDRAASHLLKYAPDALIPYRGDRMDAGGDTADIVVCLGVISVAFVAKH</sequence>
<protein>
    <submittedName>
        <fullName evidence="1">Uncharacterized protein</fullName>
    </submittedName>
</protein>
<dbReference type="EMBL" id="JANBUN010001781">
    <property type="protein sequence ID" value="KAJ2796756.1"/>
    <property type="molecule type" value="Genomic_DNA"/>
</dbReference>
<keyword evidence="2" id="KW-1185">Reference proteome</keyword>